<dbReference type="AlphaFoldDB" id="A0ABD3N5S6"/>
<dbReference type="InterPro" id="IPR007527">
    <property type="entry name" value="Znf_SWIM"/>
</dbReference>
<keyword evidence="1" id="KW-0863">Zinc-finger</keyword>
<dbReference type="PROSITE" id="PS50966">
    <property type="entry name" value="ZF_SWIM"/>
    <property type="match status" value="1"/>
</dbReference>
<accession>A0ABD3N5S6</accession>
<feature type="region of interest" description="Disordered" evidence="2">
    <location>
        <begin position="1"/>
        <end position="25"/>
    </location>
</feature>
<evidence type="ECO:0000256" key="2">
    <source>
        <dbReference type="SAM" id="MobiDB-lite"/>
    </source>
</evidence>
<sequence length="997" mass="113118">MNISGGGNIEIPQTPHRIDNCSANIHNGTHHSGTAWSHHSPLSSPCPTCGSPMKMIRTEGNEMNAYHGCQPLSGIPPTKSIQVWIDDAVAQQSQPWRGSIPFKCHVIFGEKGDPFINTPLQDIDICKYLNGGVFKAKRLYFCPKTYPPPGQVPVNEADSWNKLKLDLGNASHSAGSPIVSNGGGRTQRSFKCQVVHRARESLATITDANTKHRGTSLINDALANSRGKMGLAQPRKRKIAFEGTSCKFNFDVKWDEYGYYVNLFRDAGNPIHNNHPKPVDLSVIPYSSRLLADETKKELQNVVDASRSHCVARNYALKSQDKYLDVAKMAYLSRKAEAGGGEHLDDISMMLEQFKHSNEIAYTTMSDVPLEMFEPLPPGDENRSPHDQASLHSTVTISTTKNEAGELIINRPSEDDVLSQVETVAKRTRVERKISASQYLFFSIAWIHLPVFRFFKLCPEVIWCDVTSHSNKMGYKLLTFSCRTSVNKQVVFMYIWIPNEQRISFRWVFSHAISQLVPAWLRSRVKFIMKDGDPQQRNEILIALQSVFMNAIEGGCGWHMVEQGWKDKVPGEKFFSTKNRMRWKKVTQHVKRWMYSWMKPGRIEDADEYKISKFLLLQFICSRLVLDAADGKMEVIMMILRFLQNHVFVYEHLYLHYMRKHIRHFDISHSCAHEGTNLGLKSHSASMKATMTLKNSSQTLALQSTIQAKKLGAMIHSDFVQKNKLWSNSPTASFTLSFAEGLIQAVYQRQQGYVCERIGERVFQVQYVSCTTGDDTHEQYEDGSEDKKLYSALPRFTRIRIVTVDDNNVMYCSCCRFECIGIFCVHQVVTAVEIYNELGEQFDGFTHHDVALRYRSDYMELAYNPLADKDIQMRFHELALADLKGPRLGAEIPSTMATHHPSKILPALDRLSNYNRNDIDLTIVDGMYCSDFVPECDESGTNHAEVNATFEAMFQQLQNVTSEESSQLFSAAISDAELPKMHASGTSVPPEMHYDRW</sequence>
<gene>
    <name evidence="4" type="ORF">ACHAWU_004661</name>
</gene>
<keyword evidence="5" id="KW-1185">Reference proteome</keyword>
<evidence type="ECO:0000313" key="4">
    <source>
        <dbReference type="EMBL" id="KAL3771388.1"/>
    </source>
</evidence>
<keyword evidence="1" id="KW-0479">Metal-binding</keyword>
<evidence type="ECO:0000313" key="5">
    <source>
        <dbReference type="Proteomes" id="UP001530293"/>
    </source>
</evidence>
<protein>
    <recommendedName>
        <fullName evidence="3">SWIM-type domain-containing protein</fullName>
    </recommendedName>
</protein>
<dbReference type="Proteomes" id="UP001530293">
    <property type="component" value="Unassembled WGS sequence"/>
</dbReference>
<reference evidence="4 5" key="1">
    <citation type="submission" date="2024-10" db="EMBL/GenBank/DDBJ databases">
        <title>Updated reference genomes for cyclostephanoid diatoms.</title>
        <authorList>
            <person name="Roberts W.R."/>
            <person name="Alverson A.J."/>
        </authorList>
    </citation>
    <scope>NUCLEOTIDE SEQUENCE [LARGE SCALE GENOMIC DNA]</scope>
    <source>
        <strain evidence="4 5">AJA232-27</strain>
    </source>
</reference>
<dbReference type="Pfam" id="PF10551">
    <property type="entry name" value="MULE"/>
    <property type="match status" value="1"/>
</dbReference>
<evidence type="ECO:0000259" key="3">
    <source>
        <dbReference type="PROSITE" id="PS50966"/>
    </source>
</evidence>
<evidence type="ECO:0000256" key="1">
    <source>
        <dbReference type="PROSITE-ProRule" id="PRU00325"/>
    </source>
</evidence>
<dbReference type="InterPro" id="IPR018289">
    <property type="entry name" value="MULE_transposase_dom"/>
</dbReference>
<keyword evidence="1" id="KW-0862">Zinc</keyword>
<comment type="caution">
    <text evidence="4">The sequence shown here is derived from an EMBL/GenBank/DDBJ whole genome shotgun (WGS) entry which is preliminary data.</text>
</comment>
<organism evidence="4 5">
    <name type="scientific">Discostella pseudostelligera</name>
    <dbReference type="NCBI Taxonomy" id="259834"/>
    <lineage>
        <taxon>Eukaryota</taxon>
        <taxon>Sar</taxon>
        <taxon>Stramenopiles</taxon>
        <taxon>Ochrophyta</taxon>
        <taxon>Bacillariophyta</taxon>
        <taxon>Coscinodiscophyceae</taxon>
        <taxon>Thalassiosirophycidae</taxon>
        <taxon>Stephanodiscales</taxon>
        <taxon>Stephanodiscaceae</taxon>
        <taxon>Discostella</taxon>
    </lineage>
</organism>
<dbReference type="GO" id="GO:0008270">
    <property type="term" value="F:zinc ion binding"/>
    <property type="evidence" value="ECO:0007669"/>
    <property type="project" value="UniProtKB-KW"/>
</dbReference>
<dbReference type="EMBL" id="JALLBG020000024">
    <property type="protein sequence ID" value="KAL3771388.1"/>
    <property type="molecule type" value="Genomic_DNA"/>
</dbReference>
<feature type="domain" description="SWIM-type" evidence="3">
    <location>
        <begin position="797"/>
        <end position="835"/>
    </location>
</feature>
<proteinExistence type="predicted"/>
<name>A0ABD3N5S6_9STRA</name>